<comment type="caution">
    <text evidence="1">The sequence shown here is derived from an EMBL/GenBank/DDBJ whole genome shotgun (WGS) entry which is preliminary data.</text>
</comment>
<dbReference type="AlphaFoldDB" id="A0AA46QDR1"/>
<sequence>MISSLKIRIPILLNKSNKIPANVTGIPISKALTP</sequence>
<reference evidence="1 2" key="1">
    <citation type="submission" date="2019-06" db="EMBL/GenBank/DDBJ databases">
        <authorList>
            <person name="Deangelis K."/>
            <person name="Huntemann M."/>
            <person name="Clum A."/>
            <person name="Pillay M."/>
            <person name="Palaniappan K."/>
            <person name="Varghese N."/>
            <person name="Mikhailova N."/>
            <person name="Stamatis D."/>
            <person name="Reddy T."/>
            <person name="Daum C."/>
            <person name="Shapiro N."/>
            <person name="Ivanova N."/>
            <person name="Kyrpides N."/>
            <person name="Woyke T."/>
        </authorList>
    </citation>
    <scope>NUCLEOTIDE SEQUENCE [LARGE SCALE GENOMIC DNA]</scope>
    <source>
        <strain evidence="1 2">106R</strain>
    </source>
</reference>
<dbReference type="Proteomes" id="UP000320710">
    <property type="component" value="Unassembled WGS sequence"/>
</dbReference>
<name>A0AA46QDR1_SERMA</name>
<reference evidence="1 2" key="2">
    <citation type="submission" date="2019-07" db="EMBL/GenBank/DDBJ databases">
        <title>Investigation of anaerobic lignin degradation for improved lignocellulosic biofuels.</title>
        <authorList>
            <person name="Deangelis K.PhD."/>
        </authorList>
    </citation>
    <scope>NUCLEOTIDE SEQUENCE [LARGE SCALE GENOMIC DNA]</scope>
    <source>
        <strain evidence="1 2">106R</strain>
    </source>
</reference>
<evidence type="ECO:0000313" key="1">
    <source>
        <dbReference type="EMBL" id="TQI87565.1"/>
    </source>
</evidence>
<organism evidence="1 2">
    <name type="scientific">Serratia marcescens</name>
    <dbReference type="NCBI Taxonomy" id="615"/>
    <lineage>
        <taxon>Bacteria</taxon>
        <taxon>Pseudomonadati</taxon>
        <taxon>Pseudomonadota</taxon>
        <taxon>Gammaproteobacteria</taxon>
        <taxon>Enterobacterales</taxon>
        <taxon>Yersiniaceae</taxon>
        <taxon>Serratia</taxon>
    </lineage>
</organism>
<accession>A0AA46QDR1</accession>
<protein>
    <submittedName>
        <fullName evidence="1">Uncharacterized protein</fullName>
    </submittedName>
</protein>
<evidence type="ECO:0000313" key="2">
    <source>
        <dbReference type="Proteomes" id="UP000320710"/>
    </source>
</evidence>
<dbReference type="EMBL" id="VFMJ01000001">
    <property type="protein sequence ID" value="TQI87565.1"/>
    <property type="molecule type" value="Genomic_DNA"/>
</dbReference>
<gene>
    <name evidence="1" type="ORF">FHU12_5264</name>
</gene>
<proteinExistence type="predicted"/>